<reference evidence="2" key="1">
    <citation type="submission" date="2021-02" db="EMBL/GenBank/DDBJ databases">
        <authorList>
            <person name="Nowell W R."/>
        </authorList>
    </citation>
    <scope>NUCLEOTIDE SEQUENCE</scope>
</reference>
<dbReference type="EMBL" id="CAJNOL010002055">
    <property type="protein sequence ID" value="CAF1455794.1"/>
    <property type="molecule type" value="Genomic_DNA"/>
</dbReference>
<proteinExistence type="predicted"/>
<keyword evidence="3" id="KW-1185">Reference proteome</keyword>
<protein>
    <submittedName>
        <fullName evidence="2">Uncharacterized protein</fullName>
    </submittedName>
</protein>
<evidence type="ECO:0000313" key="1">
    <source>
        <dbReference type="EMBL" id="CAF1190183.1"/>
    </source>
</evidence>
<sequence>MIDQSCFYLQLFIDKDMITNYFIGFLLINLINSNPFNRNRCDVCNLTGDFIPSNGYQCFISRDDEIICTCPDNLQSTINRPCRICHRENICGPSDALCSEEPRFFNLNNKKSNFACFCSSGIYLFDKKCPQEINPSTTETSLIDETTSISMSTTTFIQQTITTDSFINQTNSDSISTIFSTEETTIPFSTTSFIPISSINPQQETTESSIPIPNCRSVASYIFIKKYFFILLNIVYFLNK</sequence>
<organism evidence="2 3">
    <name type="scientific">Rotaria sordida</name>
    <dbReference type="NCBI Taxonomy" id="392033"/>
    <lineage>
        <taxon>Eukaryota</taxon>
        <taxon>Metazoa</taxon>
        <taxon>Spiralia</taxon>
        <taxon>Gnathifera</taxon>
        <taxon>Rotifera</taxon>
        <taxon>Eurotatoria</taxon>
        <taxon>Bdelloidea</taxon>
        <taxon>Philodinida</taxon>
        <taxon>Philodinidae</taxon>
        <taxon>Rotaria</taxon>
    </lineage>
</organism>
<evidence type="ECO:0000313" key="3">
    <source>
        <dbReference type="Proteomes" id="UP000663870"/>
    </source>
</evidence>
<evidence type="ECO:0000313" key="2">
    <source>
        <dbReference type="EMBL" id="CAF1455794.1"/>
    </source>
</evidence>
<dbReference type="EMBL" id="CAJNOH010001207">
    <property type="protein sequence ID" value="CAF1190183.1"/>
    <property type="molecule type" value="Genomic_DNA"/>
</dbReference>
<dbReference type="Proteomes" id="UP000663854">
    <property type="component" value="Unassembled WGS sequence"/>
</dbReference>
<name>A0A815PXX2_9BILA</name>
<accession>A0A815PXX2</accession>
<gene>
    <name evidence="2" type="ORF">JXQ802_LOCUS37877</name>
    <name evidence="1" type="ORF">PYM288_LOCUS24299</name>
</gene>
<dbReference type="AlphaFoldDB" id="A0A815PXX2"/>
<dbReference type="Proteomes" id="UP000663870">
    <property type="component" value="Unassembled WGS sequence"/>
</dbReference>
<comment type="caution">
    <text evidence="2">The sequence shown here is derived from an EMBL/GenBank/DDBJ whole genome shotgun (WGS) entry which is preliminary data.</text>
</comment>